<dbReference type="AlphaFoldDB" id="K0JZ32"/>
<dbReference type="STRING" id="1179773.BN6_59740"/>
<organism evidence="2 3">
    <name type="scientific">Saccharothrix espanaensis (strain ATCC 51144 / DSM 44229 / JCM 9112 / NBRC 15066 / NRRL 15764)</name>
    <dbReference type="NCBI Taxonomy" id="1179773"/>
    <lineage>
        <taxon>Bacteria</taxon>
        <taxon>Bacillati</taxon>
        <taxon>Actinomycetota</taxon>
        <taxon>Actinomycetes</taxon>
        <taxon>Pseudonocardiales</taxon>
        <taxon>Pseudonocardiaceae</taxon>
        <taxon>Saccharothrix</taxon>
    </lineage>
</organism>
<keyword evidence="3" id="KW-1185">Reference proteome</keyword>
<dbReference type="KEGG" id="sesp:BN6_59740"/>
<dbReference type="EMBL" id="HE804045">
    <property type="protein sequence ID" value="CCH33230.1"/>
    <property type="molecule type" value="Genomic_DNA"/>
</dbReference>
<evidence type="ECO:0000256" key="1">
    <source>
        <dbReference type="SAM" id="MobiDB-lite"/>
    </source>
</evidence>
<dbReference type="HOGENOM" id="CLU_796671_0_0_11"/>
<reference evidence="2 3" key="1">
    <citation type="journal article" date="2012" name="BMC Genomics">
        <title>Complete genome sequence of Saccharothrix espanaensis DSM 44229T and comparison to the other completely sequenced Pseudonocardiaceae.</title>
        <authorList>
            <person name="Strobel T."/>
            <person name="Al-Dilaimi A."/>
            <person name="Blom J."/>
            <person name="Gessner A."/>
            <person name="Kalinowski J."/>
            <person name="Luzhetska M."/>
            <person name="Puhler A."/>
            <person name="Szczepanowski R."/>
            <person name="Bechthold A."/>
            <person name="Ruckert C."/>
        </authorList>
    </citation>
    <scope>NUCLEOTIDE SEQUENCE [LARGE SCALE GENOMIC DNA]</scope>
    <source>
        <strain evidence="3">ATCC 51144 / DSM 44229 / JCM 9112 / NBRC 15066 / NRRL 15764</strain>
    </source>
</reference>
<dbReference type="PATRIC" id="fig|1179773.3.peg.6015"/>
<evidence type="ECO:0000313" key="2">
    <source>
        <dbReference type="EMBL" id="CCH33230.1"/>
    </source>
</evidence>
<gene>
    <name evidence="2" type="ordered locus">BN6_59740</name>
</gene>
<name>K0JZ32_SACES</name>
<feature type="compositionally biased region" description="Basic residues" evidence="1">
    <location>
        <begin position="1"/>
        <end position="14"/>
    </location>
</feature>
<feature type="region of interest" description="Disordered" evidence="1">
    <location>
        <begin position="1"/>
        <end position="22"/>
    </location>
</feature>
<dbReference type="Proteomes" id="UP000006281">
    <property type="component" value="Chromosome"/>
</dbReference>
<proteinExistence type="predicted"/>
<accession>K0JZ32</accession>
<evidence type="ECO:0000313" key="3">
    <source>
        <dbReference type="Proteomes" id="UP000006281"/>
    </source>
</evidence>
<protein>
    <submittedName>
        <fullName evidence="2">Putative secreted protein</fullName>
    </submittedName>
</protein>
<dbReference type="eggNOG" id="ENOG5033CBY">
    <property type="taxonomic scope" value="Bacteria"/>
</dbReference>
<sequence>MVAIRRNGHRRPPPRHTIGPMRDLSRGVGVAAAAAVLAALAGCGTTSGTPVGGTTVVEQPNATGLLGALRKVRATEQSALLVEYGNVDAVRELKESDPQRFRSLEGYGYSDLAGKAPVLRDAAGFDPRGAAEAIRVGKPPAWAGVVWLQVDVGLVNSKFERTGAKRADEADATTWITANDDEVDLKSPFAELGIVTGFNKVRVAGDSIAFGPSAKTLGWVVEPGGVTLGGDNPVSELAECLGDVVAAMIATGPTSVAAGIRVDGDQVDEVVCAPSDQPGEVSRRVQAKLDDVSPQGGPVWSTVLRDARAEAPGDRPGMVRVVVPAGPGTVAGRVFQSFLRNDLPALFS</sequence>